<dbReference type="AlphaFoldDB" id="A0AAN9S3V2"/>
<feature type="region of interest" description="Disordered" evidence="1">
    <location>
        <begin position="1"/>
        <end position="87"/>
    </location>
</feature>
<feature type="compositionally biased region" description="Basic residues" evidence="1">
    <location>
        <begin position="41"/>
        <end position="54"/>
    </location>
</feature>
<feature type="compositionally biased region" description="Basic and acidic residues" evidence="1">
    <location>
        <begin position="55"/>
        <end position="77"/>
    </location>
</feature>
<sequence>MSTQSVMLSKSNSPKIKLRTDRGGDRVSRAQIAAEIAPRAPKSRRRSRFGRPPRSRRDGDRFDRRFSGSSSRFDRPDPVGSWGFSADQPGRPLQRLFVAVPPPVPAVLHRVFVPDPDGSGRFGASRDACSTAIPRELPVGAGSPALQQRRRKHRRRWFCAGTVSGVHKPEETK</sequence>
<gene>
    <name evidence="2" type="ORF">VNO78_23921</name>
</gene>
<evidence type="ECO:0000313" key="2">
    <source>
        <dbReference type="EMBL" id="KAK7389089.1"/>
    </source>
</evidence>
<comment type="caution">
    <text evidence="2">The sequence shown here is derived from an EMBL/GenBank/DDBJ whole genome shotgun (WGS) entry which is preliminary data.</text>
</comment>
<name>A0AAN9S3V2_PSOTE</name>
<organism evidence="2 3">
    <name type="scientific">Psophocarpus tetragonolobus</name>
    <name type="common">Winged bean</name>
    <name type="synonym">Dolichos tetragonolobus</name>
    <dbReference type="NCBI Taxonomy" id="3891"/>
    <lineage>
        <taxon>Eukaryota</taxon>
        <taxon>Viridiplantae</taxon>
        <taxon>Streptophyta</taxon>
        <taxon>Embryophyta</taxon>
        <taxon>Tracheophyta</taxon>
        <taxon>Spermatophyta</taxon>
        <taxon>Magnoliopsida</taxon>
        <taxon>eudicotyledons</taxon>
        <taxon>Gunneridae</taxon>
        <taxon>Pentapetalae</taxon>
        <taxon>rosids</taxon>
        <taxon>fabids</taxon>
        <taxon>Fabales</taxon>
        <taxon>Fabaceae</taxon>
        <taxon>Papilionoideae</taxon>
        <taxon>50 kb inversion clade</taxon>
        <taxon>NPAAA clade</taxon>
        <taxon>indigoferoid/millettioid clade</taxon>
        <taxon>Phaseoleae</taxon>
        <taxon>Psophocarpus</taxon>
    </lineage>
</organism>
<dbReference type="EMBL" id="JAYMYS010000006">
    <property type="protein sequence ID" value="KAK7389089.1"/>
    <property type="molecule type" value="Genomic_DNA"/>
</dbReference>
<keyword evidence="3" id="KW-1185">Reference proteome</keyword>
<feature type="compositionally biased region" description="Polar residues" evidence="1">
    <location>
        <begin position="1"/>
        <end position="14"/>
    </location>
</feature>
<accession>A0AAN9S3V2</accession>
<evidence type="ECO:0000313" key="3">
    <source>
        <dbReference type="Proteomes" id="UP001386955"/>
    </source>
</evidence>
<evidence type="ECO:0000256" key="1">
    <source>
        <dbReference type="SAM" id="MobiDB-lite"/>
    </source>
</evidence>
<feature type="compositionally biased region" description="Basic and acidic residues" evidence="1">
    <location>
        <begin position="18"/>
        <end position="28"/>
    </location>
</feature>
<proteinExistence type="predicted"/>
<protein>
    <submittedName>
        <fullName evidence="2">Uncharacterized protein</fullName>
    </submittedName>
</protein>
<reference evidence="2 3" key="1">
    <citation type="submission" date="2024-01" db="EMBL/GenBank/DDBJ databases">
        <title>The genomes of 5 underutilized Papilionoideae crops provide insights into root nodulation and disease resistanc.</title>
        <authorList>
            <person name="Jiang F."/>
        </authorList>
    </citation>
    <scope>NUCLEOTIDE SEQUENCE [LARGE SCALE GENOMIC DNA]</scope>
    <source>
        <strain evidence="2">DUOXIRENSHENG_FW03</strain>
        <tissue evidence="2">Leaves</tissue>
    </source>
</reference>
<dbReference type="Proteomes" id="UP001386955">
    <property type="component" value="Unassembled WGS sequence"/>
</dbReference>